<dbReference type="PANTHER" id="PTHR30032">
    <property type="entry name" value="N-ACETYLMURAMOYL-L-ALANINE AMIDASE-RELATED"/>
    <property type="match status" value="1"/>
</dbReference>
<keyword evidence="4" id="KW-1185">Reference proteome</keyword>
<dbReference type="GO" id="GO:0030288">
    <property type="term" value="C:outer membrane-bounded periplasmic space"/>
    <property type="evidence" value="ECO:0007669"/>
    <property type="project" value="TreeGrafter"/>
</dbReference>
<gene>
    <name evidence="3" type="ORF">MQH31_14255</name>
</gene>
<dbReference type="PANTHER" id="PTHR30032:SF4">
    <property type="entry name" value="AMIDASE ENHANCER"/>
    <property type="match status" value="1"/>
</dbReference>
<keyword evidence="1" id="KW-0732">Signal</keyword>
<dbReference type="InterPro" id="IPR051922">
    <property type="entry name" value="Bact_Sporulation_Assoc"/>
</dbReference>
<dbReference type="Gene3D" id="2.60.120.260">
    <property type="entry name" value="Galactose-binding domain-like"/>
    <property type="match status" value="1"/>
</dbReference>
<dbReference type="RefSeq" id="WP_243012610.1">
    <property type="nucleotide sequence ID" value="NZ_JALGAR010000004.1"/>
</dbReference>
<reference evidence="3" key="1">
    <citation type="submission" date="2022-03" db="EMBL/GenBank/DDBJ databases">
        <title>Cryobacterium sp. nov. strain ZS14-85, isolated from Antarctic soil.</title>
        <authorList>
            <person name="Li J."/>
            <person name="Niu G."/>
        </authorList>
    </citation>
    <scope>NUCLEOTIDE SEQUENCE</scope>
    <source>
        <strain evidence="3">ZS14-85</strain>
    </source>
</reference>
<evidence type="ECO:0000259" key="2">
    <source>
        <dbReference type="PROSITE" id="PS51677"/>
    </source>
</evidence>
<dbReference type="InterPro" id="IPR002509">
    <property type="entry name" value="NODB_dom"/>
</dbReference>
<sequence>MTGSSLAPARVLTAIAVLATVALGIPLGATSARAAVTDPPTVVSLTFDDGNADQLAAVATLDQFGMKGTFFITTGFIDNPGWLTRSDLTTMAAAGHEIAGHTVTHPDLITLTADEATRQVCQGRATLADWGFPTRSFAYPFATTDAATEAIVQACGFNSARGLGDIDTRFGCTGCGFAETLPPADPFLTRAPDEVDTTWTLADLENTVTNAETAGGGWVQLTFHHVCAGTCDALSVDPAIFAQFAAWLSLRAASNNTTVKTVGDVIGGAVKPVVPVATTSTAAPGPGVNGVVNPSLETAGTNGLPQCWAVGGFGTNTASFSTVSTAHTGTRAEQLVVSNLVSGDSKLILTQDLGACAPTVTPGHTYSLRAWYTSTVTTQFDVYLRNAIGSWSYWTSSPYFPAGTDYAQALYTTAAIPAGTTGLSFGLNLILNGTLVTDDYALYDSVGAPGILVPATPTVTGSAVVGGTLTADPGAWSPADTAFAYQWLAGGVEIAGSTSATYSPVAGDLGKALSVRVTGSASGYLPPAAAVTSAPTAVVVAGALGVGTPAITGTAAVGALLTATPGAWTPAGLSLAYQWLANGTPIADATSAGYTPVAADAGATLTVRVTGTATGYQSASAVSAPTGAVATGGIGTATPVISGMASVGALLTASPGTWTPAGVSFAYQWLANGTPIVGATAAGYTPVAADAGKALTVRVTGTAPGYQSASAVSAPTAPVSLSTVTRIAGTDPYSTAISVSQGFAPGVSRVYLVSGTSFADALSAGPAAAHFGGPVLLTTLTALPAGVRAELVRLHPGKIVIVGGTASVSAAVAAQLVGIAPVARLAGADRYATSRLVAADAFGSLAATAYVATGADYPGALAAASAAARAGAPVVLVPAGGFLPDLATAGLLRALHTKTVKIVGGTADVTGLTEFWLKLQLGGASVSRYGGADRYATNAALNLNAFTSATTVYLASGTSYQDALVGSALAGAKSAPLYLTPATCVPRATLAAITRLGATRVVLIGTATALTGDVAALKPCA</sequence>
<organism evidence="3 4">
    <name type="scientific">Cryobacterium zhongshanensis</name>
    <dbReference type="NCBI Taxonomy" id="2928153"/>
    <lineage>
        <taxon>Bacteria</taxon>
        <taxon>Bacillati</taxon>
        <taxon>Actinomycetota</taxon>
        <taxon>Actinomycetes</taxon>
        <taxon>Micrococcales</taxon>
        <taxon>Microbacteriaceae</taxon>
        <taxon>Cryobacterium</taxon>
    </lineage>
</organism>
<evidence type="ECO:0000256" key="1">
    <source>
        <dbReference type="SAM" id="SignalP"/>
    </source>
</evidence>
<feature type="signal peptide" evidence="1">
    <location>
        <begin position="1"/>
        <end position="34"/>
    </location>
</feature>
<protein>
    <submittedName>
        <fullName evidence="3">Cell wall-binding repeat-containing protein</fullName>
    </submittedName>
</protein>
<dbReference type="Proteomes" id="UP001165341">
    <property type="component" value="Unassembled WGS sequence"/>
</dbReference>
<feature type="chain" id="PRO_5041207423" evidence="1">
    <location>
        <begin position="35"/>
        <end position="1021"/>
    </location>
</feature>
<dbReference type="Gene3D" id="3.40.50.12090">
    <property type="match status" value="1"/>
</dbReference>
<feature type="domain" description="NodB homology" evidence="2">
    <location>
        <begin position="41"/>
        <end position="169"/>
    </location>
</feature>
<dbReference type="Pfam" id="PF04122">
    <property type="entry name" value="CW_binding_2"/>
    <property type="match status" value="3"/>
</dbReference>
<comment type="caution">
    <text evidence="3">The sequence shown here is derived from an EMBL/GenBank/DDBJ whole genome shotgun (WGS) entry which is preliminary data.</text>
</comment>
<evidence type="ECO:0000313" key="4">
    <source>
        <dbReference type="Proteomes" id="UP001165341"/>
    </source>
</evidence>
<dbReference type="Gene3D" id="3.20.20.370">
    <property type="entry name" value="Glycoside hydrolase/deacetylase"/>
    <property type="match status" value="1"/>
</dbReference>
<dbReference type="InterPro" id="IPR011330">
    <property type="entry name" value="Glyco_hydro/deAcase_b/a-brl"/>
</dbReference>
<dbReference type="GO" id="GO:0016810">
    <property type="term" value="F:hydrolase activity, acting on carbon-nitrogen (but not peptide) bonds"/>
    <property type="evidence" value="ECO:0007669"/>
    <property type="project" value="InterPro"/>
</dbReference>
<dbReference type="Gene3D" id="2.60.40.2700">
    <property type="match status" value="3"/>
</dbReference>
<dbReference type="PROSITE" id="PS51677">
    <property type="entry name" value="NODB"/>
    <property type="match status" value="1"/>
</dbReference>
<evidence type="ECO:0000313" key="3">
    <source>
        <dbReference type="EMBL" id="MCI4658970.1"/>
    </source>
</evidence>
<dbReference type="GO" id="GO:0005975">
    <property type="term" value="P:carbohydrate metabolic process"/>
    <property type="evidence" value="ECO:0007669"/>
    <property type="project" value="InterPro"/>
</dbReference>
<dbReference type="InterPro" id="IPR007253">
    <property type="entry name" value="Cell_wall-bd_2"/>
</dbReference>
<name>A0AA41UGI2_9MICO</name>
<dbReference type="CDD" id="cd10967">
    <property type="entry name" value="CE4_GLA_like_6s"/>
    <property type="match status" value="1"/>
</dbReference>
<dbReference type="Pfam" id="PF01522">
    <property type="entry name" value="Polysacc_deac_1"/>
    <property type="match status" value="1"/>
</dbReference>
<accession>A0AA41UGI2</accession>
<dbReference type="EMBL" id="JALGAR010000004">
    <property type="protein sequence ID" value="MCI4658970.1"/>
    <property type="molecule type" value="Genomic_DNA"/>
</dbReference>
<dbReference type="AlphaFoldDB" id="A0AA41UGI2"/>
<proteinExistence type="predicted"/>
<dbReference type="SUPFAM" id="SSF88713">
    <property type="entry name" value="Glycoside hydrolase/deacetylase"/>
    <property type="match status" value="1"/>
</dbReference>